<dbReference type="Proteomes" id="UP000887563">
    <property type="component" value="Unplaced"/>
</dbReference>
<sequence>MALNVQHKAQYQLGFFSSSLIVEAPQSSSLLHYSLKVNDRNNQHAVVQPLKVLE</sequence>
<evidence type="ECO:0000313" key="1">
    <source>
        <dbReference type="Proteomes" id="UP000887563"/>
    </source>
</evidence>
<name>A0A914KWQ5_MELIC</name>
<proteinExistence type="predicted"/>
<dbReference type="WBParaSite" id="Minc3s00149g06083">
    <property type="protein sequence ID" value="Minc3s00149g06083"/>
    <property type="gene ID" value="Minc3s00149g06083"/>
</dbReference>
<protein>
    <submittedName>
        <fullName evidence="2">Uncharacterized protein</fullName>
    </submittedName>
</protein>
<evidence type="ECO:0000313" key="2">
    <source>
        <dbReference type="WBParaSite" id="Minc3s00149g06083"/>
    </source>
</evidence>
<reference evidence="2" key="1">
    <citation type="submission" date="2022-11" db="UniProtKB">
        <authorList>
            <consortium name="WormBaseParasite"/>
        </authorList>
    </citation>
    <scope>IDENTIFICATION</scope>
</reference>
<dbReference type="AlphaFoldDB" id="A0A914KWQ5"/>
<accession>A0A914KWQ5</accession>
<keyword evidence="1" id="KW-1185">Reference proteome</keyword>
<organism evidence="1 2">
    <name type="scientific">Meloidogyne incognita</name>
    <name type="common">Southern root-knot nematode worm</name>
    <name type="synonym">Oxyuris incognita</name>
    <dbReference type="NCBI Taxonomy" id="6306"/>
    <lineage>
        <taxon>Eukaryota</taxon>
        <taxon>Metazoa</taxon>
        <taxon>Ecdysozoa</taxon>
        <taxon>Nematoda</taxon>
        <taxon>Chromadorea</taxon>
        <taxon>Rhabditida</taxon>
        <taxon>Tylenchina</taxon>
        <taxon>Tylenchomorpha</taxon>
        <taxon>Tylenchoidea</taxon>
        <taxon>Meloidogynidae</taxon>
        <taxon>Meloidogyninae</taxon>
        <taxon>Meloidogyne</taxon>
        <taxon>Meloidogyne incognita group</taxon>
    </lineage>
</organism>